<dbReference type="AlphaFoldDB" id="A0A439DHU4"/>
<evidence type="ECO:0000256" key="1">
    <source>
        <dbReference type="ARBA" id="ARBA00001971"/>
    </source>
</evidence>
<evidence type="ECO:0000256" key="3">
    <source>
        <dbReference type="ARBA" id="ARBA00010617"/>
    </source>
</evidence>
<gene>
    <name evidence="9" type="ORF">EKO27_g1152</name>
</gene>
<comment type="similarity">
    <text evidence="3">Belongs to the cytochrome P450 family.</text>
</comment>
<dbReference type="PANTHER" id="PTHR46206">
    <property type="entry name" value="CYTOCHROME P450"/>
    <property type="match status" value="1"/>
</dbReference>
<keyword evidence="5" id="KW-0560">Oxidoreductase</keyword>
<dbReference type="GO" id="GO:0004497">
    <property type="term" value="F:monooxygenase activity"/>
    <property type="evidence" value="ECO:0007669"/>
    <property type="project" value="UniProtKB-KW"/>
</dbReference>
<dbReference type="GO" id="GO:0016705">
    <property type="term" value="F:oxidoreductase activity, acting on paired donors, with incorporation or reduction of molecular oxygen"/>
    <property type="evidence" value="ECO:0007669"/>
    <property type="project" value="InterPro"/>
</dbReference>
<dbReference type="EMBL" id="RYZI01000016">
    <property type="protein sequence ID" value="RWA13972.1"/>
    <property type="molecule type" value="Genomic_DNA"/>
</dbReference>
<dbReference type="STRING" id="363999.A0A439DHU4"/>
<dbReference type="Gene3D" id="1.10.630.10">
    <property type="entry name" value="Cytochrome P450"/>
    <property type="match status" value="1"/>
</dbReference>
<dbReference type="Proteomes" id="UP000286045">
    <property type="component" value="Unassembled WGS sequence"/>
</dbReference>
<dbReference type="PANTHER" id="PTHR46206:SF6">
    <property type="entry name" value="CYTOCHROME P450 MONOOXYGENASE AN1598-RELATED"/>
    <property type="match status" value="1"/>
</dbReference>
<evidence type="ECO:0000256" key="6">
    <source>
        <dbReference type="ARBA" id="ARBA00023004"/>
    </source>
</evidence>
<dbReference type="InterPro" id="IPR036396">
    <property type="entry name" value="Cyt_P450_sf"/>
</dbReference>
<protein>
    <recommendedName>
        <fullName evidence="11">Cytochrome P450</fullName>
    </recommendedName>
</protein>
<dbReference type="CDD" id="cd11041">
    <property type="entry name" value="CYP503A1-like"/>
    <property type="match status" value="1"/>
</dbReference>
<name>A0A439DHU4_9PEZI</name>
<dbReference type="GO" id="GO:0020037">
    <property type="term" value="F:heme binding"/>
    <property type="evidence" value="ECO:0007669"/>
    <property type="project" value="InterPro"/>
</dbReference>
<dbReference type="SUPFAM" id="SSF48264">
    <property type="entry name" value="Cytochrome P450"/>
    <property type="match status" value="1"/>
</dbReference>
<sequence length="479" mass="54817">MNSTQMPILWALTLTVVTALAGTAITKFLRRLSTFAIPMVGAGTYDINTLKGRYVKEADVLLREGYEKFKDSIFQVETPDGPRVFLPRKLAHELKPFNRHEASGMKALADRHIGQYTTIDHESDVMLGAIKIDLNRNLGNFVGDVQYEIAHCFKTQFPTCDEWTPIDLHGKLLRIVAQASARIFVGYPMCRNEEWLECSTKFALDVMTGGEKLKQWHPWLRPIAQYLVPEMTHIRGDHQRALELQWMQQRAKKIGDKSFDSKELANLQMLTATAAIHTTRLAIIHALYDLAARPEYIEPLRREVLDVTKDSNGRLRKQHLTQMRKLDSFMKESQRHNPPSIATFQRKAMIPIDLSNGFHIPAGTIVQCNTNMLDEAPAEWGDPNAFDGFRFYKLRSKPEDTNKYQFASTSYDSMQFGFGNDACPGRFFASNQIKIVLAYILSHYYFKFEDGIVGRPKNLMFEVNVLADPTVKVLFKKMR</sequence>
<proteinExistence type="inferred from homology"/>
<keyword evidence="6 8" id="KW-0408">Iron</keyword>
<keyword evidence="10" id="KW-1185">Reference proteome</keyword>
<feature type="binding site" description="axial binding residue" evidence="8">
    <location>
        <position position="423"/>
    </location>
    <ligand>
        <name>heme</name>
        <dbReference type="ChEBI" id="CHEBI:30413"/>
    </ligand>
    <ligandPart>
        <name>Fe</name>
        <dbReference type="ChEBI" id="CHEBI:18248"/>
    </ligandPart>
</feature>
<keyword evidence="7" id="KW-0503">Monooxygenase</keyword>
<dbReference type="GO" id="GO:0016020">
    <property type="term" value="C:membrane"/>
    <property type="evidence" value="ECO:0007669"/>
    <property type="project" value="UniProtKB-SubCell"/>
</dbReference>
<comment type="subcellular location">
    <subcellularLocation>
        <location evidence="2">Membrane</location>
        <topology evidence="2">Single-pass membrane protein</topology>
    </subcellularLocation>
</comment>
<evidence type="ECO:0000256" key="5">
    <source>
        <dbReference type="ARBA" id="ARBA00023002"/>
    </source>
</evidence>
<evidence type="ECO:0000256" key="4">
    <source>
        <dbReference type="ARBA" id="ARBA00022723"/>
    </source>
</evidence>
<keyword evidence="8" id="KW-0349">Heme</keyword>
<comment type="caution">
    <text evidence="9">The sequence shown here is derived from an EMBL/GenBank/DDBJ whole genome shotgun (WGS) entry which is preliminary data.</text>
</comment>
<reference evidence="9 10" key="1">
    <citation type="submission" date="2018-12" db="EMBL/GenBank/DDBJ databases">
        <title>Draft genome sequence of Xylaria grammica IHI A82.</title>
        <authorList>
            <person name="Buettner E."/>
            <person name="Kellner H."/>
        </authorList>
    </citation>
    <scope>NUCLEOTIDE SEQUENCE [LARGE SCALE GENOMIC DNA]</scope>
    <source>
        <strain evidence="9 10">IHI A82</strain>
    </source>
</reference>
<accession>A0A439DHU4</accession>
<evidence type="ECO:0000313" key="10">
    <source>
        <dbReference type="Proteomes" id="UP000286045"/>
    </source>
</evidence>
<dbReference type="GO" id="GO:0005506">
    <property type="term" value="F:iron ion binding"/>
    <property type="evidence" value="ECO:0007669"/>
    <property type="project" value="InterPro"/>
</dbReference>
<evidence type="ECO:0008006" key="11">
    <source>
        <dbReference type="Google" id="ProtNLM"/>
    </source>
</evidence>
<keyword evidence="4 8" id="KW-0479">Metal-binding</keyword>
<dbReference type="InterPro" id="IPR002403">
    <property type="entry name" value="Cyt_P450_E_grp-IV"/>
</dbReference>
<evidence type="ECO:0000256" key="7">
    <source>
        <dbReference type="ARBA" id="ARBA00023033"/>
    </source>
</evidence>
<organism evidence="9 10">
    <name type="scientific">Xylaria grammica</name>
    <dbReference type="NCBI Taxonomy" id="363999"/>
    <lineage>
        <taxon>Eukaryota</taxon>
        <taxon>Fungi</taxon>
        <taxon>Dikarya</taxon>
        <taxon>Ascomycota</taxon>
        <taxon>Pezizomycotina</taxon>
        <taxon>Sordariomycetes</taxon>
        <taxon>Xylariomycetidae</taxon>
        <taxon>Xylariales</taxon>
        <taxon>Xylariaceae</taxon>
        <taxon>Xylaria</taxon>
    </lineage>
</organism>
<evidence type="ECO:0000256" key="8">
    <source>
        <dbReference type="PIRSR" id="PIRSR602403-1"/>
    </source>
</evidence>
<comment type="cofactor">
    <cofactor evidence="1 8">
        <name>heme</name>
        <dbReference type="ChEBI" id="CHEBI:30413"/>
    </cofactor>
</comment>
<dbReference type="Pfam" id="PF00067">
    <property type="entry name" value="p450"/>
    <property type="match status" value="1"/>
</dbReference>
<evidence type="ECO:0000256" key="2">
    <source>
        <dbReference type="ARBA" id="ARBA00004167"/>
    </source>
</evidence>
<evidence type="ECO:0000313" key="9">
    <source>
        <dbReference type="EMBL" id="RWA13972.1"/>
    </source>
</evidence>
<dbReference type="InterPro" id="IPR001128">
    <property type="entry name" value="Cyt_P450"/>
</dbReference>
<dbReference type="PRINTS" id="PR00465">
    <property type="entry name" value="EP450IV"/>
</dbReference>